<keyword evidence="1" id="KW-0812">Transmembrane</keyword>
<accession>A0A917BF29</accession>
<reference evidence="2" key="1">
    <citation type="journal article" date="2014" name="Int. J. Syst. Evol. Microbiol.">
        <title>Complete genome sequence of Corynebacterium casei LMG S-19264T (=DSM 44701T), isolated from a smear-ripened cheese.</title>
        <authorList>
            <consortium name="US DOE Joint Genome Institute (JGI-PGF)"/>
            <person name="Walter F."/>
            <person name="Albersmeier A."/>
            <person name="Kalinowski J."/>
            <person name="Ruckert C."/>
        </authorList>
    </citation>
    <scope>NUCLEOTIDE SEQUENCE</scope>
    <source>
        <strain evidence="2">CGMCC 1.12153</strain>
    </source>
</reference>
<evidence type="ECO:0000313" key="2">
    <source>
        <dbReference type="EMBL" id="GGF35652.1"/>
    </source>
</evidence>
<feature type="transmembrane region" description="Helical" evidence="1">
    <location>
        <begin position="139"/>
        <end position="162"/>
    </location>
</feature>
<organism evidence="2 3">
    <name type="scientific">Halobacillus andaensis</name>
    <dbReference type="NCBI Taxonomy" id="1176239"/>
    <lineage>
        <taxon>Bacteria</taxon>
        <taxon>Bacillati</taxon>
        <taxon>Bacillota</taxon>
        <taxon>Bacilli</taxon>
        <taxon>Bacillales</taxon>
        <taxon>Bacillaceae</taxon>
        <taxon>Halobacillus</taxon>
    </lineage>
</organism>
<dbReference type="RefSeq" id="WP_188379160.1">
    <property type="nucleotide sequence ID" value="NZ_BMEL01000007.1"/>
</dbReference>
<protein>
    <submittedName>
        <fullName evidence="2">Spore cortex biosynthesis protein YabQ</fullName>
    </submittedName>
</protein>
<sequence length="198" mass="23854">MTLTTQFMTMISMIAGGIYIGAAMDTFERLFHKRNKRSWFEYMWQSAFWMTQAAFLFFILYSVNYGEIRVYIFLALLCGYAAYRALFQRSYNRLLEFKIRICVSVLRFLKRLFDIFIVWPLTTLIIISKNVLIWVYRILYKGIFIVFTVAFYPILLVFRLIWKLIPEKIKKYLLHLAGFYDTIKNIIVNKWNSKNKDE</sequence>
<dbReference type="Proteomes" id="UP000660110">
    <property type="component" value="Unassembled WGS sequence"/>
</dbReference>
<evidence type="ECO:0000313" key="3">
    <source>
        <dbReference type="Proteomes" id="UP000660110"/>
    </source>
</evidence>
<keyword evidence="3" id="KW-1185">Reference proteome</keyword>
<feature type="transmembrane region" description="Helical" evidence="1">
    <location>
        <begin position="68"/>
        <end position="87"/>
    </location>
</feature>
<proteinExistence type="predicted"/>
<dbReference type="NCBIfam" id="TIGR02893">
    <property type="entry name" value="spore_yabQ"/>
    <property type="match status" value="1"/>
</dbReference>
<dbReference type="Pfam" id="PF09578">
    <property type="entry name" value="Spore_YabQ"/>
    <property type="match status" value="1"/>
</dbReference>
<feature type="transmembrane region" description="Helical" evidence="1">
    <location>
        <begin position="6"/>
        <end position="27"/>
    </location>
</feature>
<dbReference type="EMBL" id="BMEL01000007">
    <property type="protein sequence ID" value="GGF35652.1"/>
    <property type="molecule type" value="Genomic_DNA"/>
</dbReference>
<feature type="transmembrane region" description="Helical" evidence="1">
    <location>
        <begin position="108"/>
        <end position="127"/>
    </location>
</feature>
<comment type="caution">
    <text evidence="2">The sequence shown here is derived from an EMBL/GenBank/DDBJ whole genome shotgun (WGS) entry which is preliminary data.</text>
</comment>
<dbReference type="AlphaFoldDB" id="A0A917BF29"/>
<gene>
    <name evidence="2" type="ORF">GCM10010954_38390</name>
</gene>
<name>A0A917BF29_HALAA</name>
<evidence type="ECO:0000256" key="1">
    <source>
        <dbReference type="SAM" id="Phobius"/>
    </source>
</evidence>
<dbReference type="InterPro" id="IPR019074">
    <property type="entry name" value="YabQ"/>
</dbReference>
<keyword evidence="1" id="KW-0472">Membrane</keyword>
<reference evidence="2" key="2">
    <citation type="submission" date="2020-09" db="EMBL/GenBank/DDBJ databases">
        <authorList>
            <person name="Sun Q."/>
            <person name="Zhou Y."/>
        </authorList>
    </citation>
    <scope>NUCLEOTIDE SEQUENCE</scope>
    <source>
        <strain evidence="2">CGMCC 1.12153</strain>
    </source>
</reference>
<keyword evidence="1" id="KW-1133">Transmembrane helix</keyword>
<feature type="transmembrane region" description="Helical" evidence="1">
    <location>
        <begin position="39"/>
        <end position="62"/>
    </location>
</feature>